<evidence type="ECO:0000256" key="5">
    <source>
        <dbReference type="PROSITE-ProRule" id="PRU00277"/>
    </source>
</evidence>
<dbReference type="SUPFAM" id="SSF54534">
    <property type="entry name" value="FKBP-like"/>
    <property type="match status" value="1"/>
</dbReference>
<dbReference type="AlphaFoldDB" id="A0A8J2WS77"/>
<organism evidence="8 9">
    <name type="scientific">Pelagomonas calceolata</name>
    <dbReference type="NCBI Taxonomy" id="35677"/>
    <lineage>
        <taxon>Eukaryota</taxon>
        <taxon>Sar</taxon>
        <taxon>Stramenopiles</taxon>
        <taxon>Ochrophyta</taxon>
        <taxon>Pelagophyceae</taxon>
        <taxon>Pelagomonadales</taxon>
        <taxon>Pelagomonadaceae</taxon>
        <taxon>Pelagomonas</taxon>
    </lineage>
</organism>
<feature type="domain" description="PPIase FKBP-type" evidence="7">
    <location>
        <begin position="87"/>
        <end position="181"/>
    </location>
</feature>
<accession>A0A8J2WS77</accession>
<keyword evidence="9" id="KW-1185">Reference proteome</keyword>
<dbReference type="Pfam" id="PF00254">
    <property type="entry name" value="FKBP_C"/>
    <property type="match status" value="1"/>
</dbReference>
<comment type="caution">
    <text evidence="8">The sequence shown here is derived from an EMBL/GenBank/DDBJ whole genome shotgun (WGS) entry which is preliminary data.</text>
</comment>
<sequence>MRAACLCIAISSVQALAPTAKRRDVGAFLGGAALTTLAPRPALADVKVDPNSVRTTKGGAKYVIVKEGSCPLIDPSGALGSCYPRPESYITIDYTGFLPNGQVFDSTEKKGGKPLSFRLGERQVVPGIEQVVAQMKPGEEVQALLPASLAYGDKGVCTDDGECLIKPGTNLKYFIRLNRVAAAAG</sequence>
<proteinExistence type="predicted"/>
<dbReference type="OrthoDB" id="1902587at2759"/>
<evidence type="ECO:0000256" key="4">
    <source>
        <dbReference type="ARBA" id="ARBA00023235"/>
    </source>
</evidence>
<evidence type="ECO:0000313" key="9">
    <source>
        <dbReference type="Proteomes" id="UP000789595"/>
    </source>
</evidence>
<keyword evidence="6" id="KW-0732">Signal</keyword>
<evidence type="ECO:0000313" key="8">
    <source>
        <dbReference type="EMBL" id="CAH0365229.1"/>
    </source>
</evidence>
<dbReference type="EC" id="5.2.1.8" evidence="2 5"/>
<gene>
    <name evidence="8" type="ORF">PECAL_1P16570</name>
</gene>
<dbReference type="Gene3D" id="3.10.50.40">
    <property type="match status" value="1"/>
</dbReference>
<feature type="chain" id="PRO_5035269557" description="peptidylprolyl isomerase" evidence="6">
    <location>
        <begin position="16"/>
        <end position="185"/>
    </location>
</feature>
<dbReference type="InterPro" id="IPR001179">
    <property type="entry name" value="PPIase_FKBP_dom"/>
</dbReference>
<protein>
    <recommendedName>
        <fullName evidence="2 5">peptidylprolyl isomerase</fullName>
        <ecNumber evidence="2 5">5.2.1.8</ecNumber>
    </recommendedName>
</protein>
<evidence type="ECO:0000256" key="6">
    <source>
        <dbReference type="SAM" id="SignalP"/>
    </source>
</evidence>
<evidence type="ECO:0000259" key="7">
    <source>
        <dbReference type="PROSITE" id="PS50059"/>
    </source>
</evidence>
<reference evidence="8" key="1">
    <citation type="submission" date="2021-11" db="EMBL/GenBank/DDBJ databases">
        <authorList>
            <consortium name="Genoscope - CEA"/>
            <person name="William W."/>
        </authorList>
    </citation>
    <scope>NUCLEOTIDE SEQUENCE</scope>
</reference>
<evidence type="ECO:0000256" key="1">
    <source>
        <dbReference type="ARBA" id="ARBA00000971"/>
    </source>
</evidence>
<feature type="signal peptide" evidence="6">
    <location>
        <begin position="1"/>
        <end position="15"/>
    </location>
</feature>
<evidence type="ECO:0000256" key="3">
    <source>
        <dbReference type="ARBA" id="ARBA00023110"/>
    </source>
</evidence>
<dbReference type="PANTHER" id="PTHR43811:SF19">
    <property type="entry name" value="39 KDA FK506-BINDING NUCLEAR PROTEIN"/>
    <property type="match status" value="1"/>
</dbReference>
<comment type="catalytic activity">
    <reaction evidence="1 5">
        <text>[protein]-peptidylproline (omega=180) = [protein]-peptidylproline (omega=0)</text>
        <dbReference type="Rhea" id="RHEA:16237"/>
        <dbReference type="Rhea" id="RHEA-COMP:10747"/>
        <dbReference type="Rhea" id="RHEA-COMP:10748"/>
        <dbReference type="ChEBI" id="CHEBI:83833"/>
        <dbReference type="ChEBI" id="CHEBI:83834"/>
        <dbReference type="EC" id="5.2.1.8"/>
    </reaction>
</comment>
<dbReference type="Proteomes" id="UP000789595">
    <property type="component" value="Unassembled WGS sequence"/>
</dbReference>
<dbReference type="PROSITE" id="PS50059">
    <property type="entry name" value="FKBP_PPIASE"/>
    <property type="match status" value="1"/>
</dbReference>
<dbReference type="InterPro" id="IPR046357">
    <property type="entry name" value="PPIase_dom_sf"/>
</dbReference>
<keyword evidence="4 5" id="KW-0413">Isomerase</keyword>
<dbReference type="EMBL" id="CAKKNE010000001">
    <property type="protein sequence ID" value="CAH0365229.1"/>
    <property type="molecule type" value="Genomic_DNA"/>
</dbReference>
<dbReference type="PANTHER" id="PTHR43811">
    <property type="entry name" value="FKBP-TYPE PEPTIDYL-PROLYL CIS-TRANS ISOMERASE FKPA"/>
    <property type="match status" value="1"/>
</dbReference>
<name>A0A8J2WS77_9STRA</name>
<dbReference type="GO" id="GO:0003755">
    <property type="term" value="F:peptidyl-prolyl cis-trans isomerase activity"/>
    <property type="evidence" value="ECO:0007669"/>
    <property type="project" value="UniProtKB-KW"/>
</dbReference>
<keyword evidence="3 5" id="KW-0697">Rotamase</keyword>
<evidence type="ECO:0000256" key="2">
    <source>
        <dbReference type="ARBA" id="ARBA00013194"/>
    </source>
</evidence>